<protein>
    <recommendedName>
        <fullName evidence="4">Integrase catalytic domain-containing protein</fullName>
    </recommendedName>
</protein>
<evidence type="ECO:0008006" key="4">
    <source>
        <dbReference type="Google" id="ProtNLM"/>
    </source>
</evidence>
<comment type="caution">
    <text evidence="2">The sequence shown here is derived from an EMBL/GenBank/DDBJ whole genome shotgun (WGS) entry which is preliminary data.</text>
</comment>
<gene>
    <name evidence="2" type="ORF">PCOR1329_LOCUS77231</name>
</gene>
<proteinExistence type="predicted"/>
<name>A0ABN9XMR6_9DINO</name>
<accession>A0ABN9XMR6</accession>
<evidence type="ECO:0000313" key="2">
    <source>
        <dbReference type="EMBL" id="CAK0899794.1"/>
    </source>
</evidence>
<feature type="non-terminal residue" evidence="2">
    <location>
        <position position="1012"/>
    </location>
</feature>
<dbReference type="EMBL" id="CAUYUJ010020668">
    <property type="protein sequence ID" value="CAK0899794.1"/>
    <property type="molecule type" value="Genomic_DNA"/>
</dbReference>
<evidence type="ECO:0000256" key="1">
    <source>
        <dbReference type="SAM" id="MobiDB-lite"/>
    </source>
</evidence>
<sequence length="1012" mass="111338">MAYRENAPGCEPRHNLIPVWDGAPQGWRRYRDDVEIWALGTNLEVNYRVAARLVSRLRGAARHVGLRIPRDQLQPLPAVAEVRDDDGNIVEEAQPADDMRGINNVLGALEAALGGKYVTRRGETMADFFRSAHYNRRPGERMMDYVARFEEGVQKFDDDGVRFADQHDILGWWFLEKCCLSAERRERVVSQLPDDKYAYRDIKTIAIWIFPDLQITEARRSLPQRPHQQRGHRWFPAGSGSGARGVNATEHEELHGGDDQEFCDELGEYDKYGEDGHEVNEVKISEIQGFVRQELEALTTELEDAEVDLSADQTAALEEAALQVSQLPEALGVVRDARGRIQERDGGGKSTGKSRGRSAGRGAAGPGRGPQGGSGKGRELAEKLKQRKPKPTCKACGLQGHWAGDPECKAPRATMVTAGDDSDSGHDAMAVEQVTGKKLFEKQVLRNELVHMVNDHLRGVVDSACVVSVMGDVWWEAYFGALKAIGIDDLVEREQIDEKVRACVVKSEKLNLQLGRDFLEAIGSGIDVARRMLTVRTGSQPLLGSENSRFALELKPEKYKAFAIAATTRCAKAGGNNKESQEIDQTTGASAKVSFIEHTEPESEPKDTNDTWATQSTKPSKPGTMVEYCCELGRLTAEVWTAAGGKAHRLGCQADDLRRREHSKRAGDLLETFARAGGGRADVLWGSPPCSPWTALQNFMKNNARLAIDQGESRHMIKLFIVEAKRAPEVGATVTFERPVNCNGWNEPEILQLKRLLLFECVLDDCACGLENGQTDKSVRKPWKGFLRGIADVNYTLVTLQNDPEGEGIGKEPRDILATLEPEHRCVEVRYRICAGPQLPYLHQAGFALGHGGIFAEGSLKEFGDCLAIDTFELADAQGGSKAMLDSWSLTLGGPNSVIADMGGEFEREVKDELECMGSRIVSSASYSPTQNAICEMHGQTWKAHARAQISDLVLTFKKDDQITWMTAAIDYAVNSAVGRSVAALEANHKIGEAFLAKNRAATTALAAATYQ</sequence>
<feature type="compositionally biased region" description="Gly residues" evidence="1">
    <location>
        <begin position="362"/>
        <end position="375"/>
    </location>
</feature>
<feature type="compositionally biased region" description="Polar residues" evidence="1">
    <location>
        <begin position="610"/>
        <end position="619"/>
    </location>
</feature>
<feature type="region of interest" description="Disordered" evidence="1">
    <location>
        <begin position="598"/>
        <end position="619"/>
    </location>
</feature>
<organism evidence="2 3">
    <name type="scientific">Prorocentrum cordatum</name>
    <dbReference type="NCBI Taxonomy" id="2364126"/>
    <lineage>
        <taxon>Eukaryota</taxon>
        <taxon>Sar</taxon>
        <taxon>Alveolata</taxon>
        <taxon>Dinophyceae</taxon>
        <taxon>Prorocentrales</taxon>
        <taxon>Prorocentraceae</taxon>
        <taxon>Prorocentrum</taxon>
    </lineage>
</organism>
<evidence type="ECO:0000313" key="3">
    <source>
        <dbReference type="Proteomes" id="UP001189429"/>
    </source>
</evidence>
<dbReference type="Proteomes" id="UP001189429">
    <property type="component" value="Unassembled WGS sequence"/>
</dbReference>
<reference evidence="2" key="1">
    <citation type="submission" date="2023-10" db="EMBL/GenBank/DDBJ databases">
        <authorList>
            <person name="Chen Y."/>
            <person name="Shah S."/>
            <person name="Dougan E. K."/>
            <person name="Thang M."/>
            <person name="Chan C."/>
        </authorList>
    </citation>
    <scope>NUCLEOTIDE SEQUENCE [LARGE SCALE GENOMIC DNA]</scope>
</reference>
<feature type="compositionally biased region" description="Basic and acidic residues" evidence="1">
    <location>
        <begin position="335"/>
        <end position="347"/>
    </location>
</feature>
<feature type="region of interest" description="Disordered" evidence="1">
    <location>
        <begin position="222"/>
        <end position="243"/>
    </location>
</feature>
<feature type="region of interest" description="Disordered" evidence="1">
    <location>
        <begin position="335"/>
        <end position="394"/>
    </location>
</feature>
<keyword evidence="3" id="KW-1185">Reference proteome</keyword>
<feature type="compositionally biased region" description="Basic and acidic residues" evidence="1">
    <location>
        <begin position="598"/>
        <end position="609"/>
    </location>
</feature>